<name>A0ACB5QRH5_9BURK</name>
<dbReference type="EMBL" id="BPUR01000005">
    <property type="protein sequence ID" value="GJH17287.1"/>
    <property type="molecule type" value="Genomic_DNA"/>
</dbReference>
<evidence type="ECO:0000313" key="2">
    <source>
        <dbReference type="Proteomes" id="UP001055013"/>
    </source>
</evidence>
<organism evidence="1 2">
    <name type="scientific">Caballeronia novacaledonica</name>
    <dbReference type="NCBI Taxonomy" id="1544861"/>
    <lineage>
        <taxon>Bacteria</taxon>
        <taxon>Pseudomonadati</taxon>
        <taxon>Pseudomonadota</taxon>
        <taxon>Betaproteobacteria</taxon>
        <taxon>Burkholderiales</taxon>
        <taxon>Burkholderiaceae</taxon>
        <taxon>Caballeronia</taxon>
    </lineage>
</organism>
<proteinExistence type="predicted"/>
<gene>
    <name evidence="1" type="ORF">CBA19CS22_12115</name>
</gene>
<evidence type="ECO:0000313" key="1">
    <source>
        <dbReference type="EMBL" id="GJH17287.1"/>
    </source>
</evidence>
<reference evidence="1" key="1">
    <citation type="submission" date="2021-09" db="EMBL/GenBank/DDBJ databases">
        <title>Isolation and characterization of 3-chlorobenzoate degrading bacteria from soils in Shizuoka.</title>
        <authorList>
            <person name="Ifat A."/>
            <person name="Ogawa N."/>
            <person name="Kimbara K."/>
            <person name="Moriuchi R."/>
            <person name="Dohra H."/>
            <person name="Shintani M."/>
        </authorList>
    </citation>
    <scope>NUCLEOTIDE SEQUENCE</scope>
    <source>
        <strain evidence="1">19CS2-2</strain>
    </source>
</reference>
<dbReference type="Proteomes" id="UP001055013">
    <property type="component" value="Unassembled WGS sequence"/>
</dbReference>
<accession>A0ACB5QRH5</accession>
<protein>
    <submittedName>
        <fullName evidence="1">Uncharacterized protein</fullName>
    </submittedName>
</protein>
<keyword evidence="2" id="KW-1185">Reference proteome</keyword>
<comment type="caution">
    <text evidence="1">The sequence shown here is derived from an EMBL/GenBank/DDBJ whole genome shotgun (WGS) entry which is preliminary data.</text>
</comment>
<sequence length="138" mass="15905">MTKHTQTCVFVKVMPEYASNGIWHRDGIHAEPVELPISKSLLARLAQWSGWYNINDDYLPVDDRKNRLDWDKFEQEGVAIARAIKRELPEWTVVWSDERKLKALILAGPERRPRSAFEFEVLSNGSLVPVSSWISDAI</sequence>